<keyword evidence="4" id="KW-0132">Cell division</keyword>
<dbReference type="GO" id="GO:0005881">
    <property type="term" value="C:cytoplasmic microtubule"/>
    <property type="evidence" value="ECO:0007669"/>
    <property type="project" value="TreeGrafter"/>
</dbReference>
<feature type="domain" description="TOG" evidence="11">
    <location>
        <begin position="342"/>
        <end position="590"/>
    </location>
</feature>
<dbReference type="SUPFAM" id="SSF48371">
    <property type="entry name" value="ARM repeat"/>
    <property type="match status" value="1"/>
</dbReference>
<dbReference type="InterPro" id="IPR016024">
    <property type="entry name" value="ARM-type_fold"/>
</dbReference>
<dbReference type="GO" id="GO:0051301">
    <property type="term" value="P:cell division"/>
    <property type="evidence" value="ECO:0007669"/>
    <property type="project" value="UniProtKB-KW"/>
</dbReference>
<dbReference type="PANTHER" id="PTHR21567">
    <property type="entry name" value="CLASP"/>
    <property type="match status" value="1"/>
</dbReference>
<dbReference type="Gene3D" id="1.25.10.10">
    <property type="entry name" value="Leucine-rich Repeat Variant"/>
    <property type="match status" value="2"/>
</dbReference>
<dbReference type="GO" id="GO:1902903">
    <property type="term" value="P:regulation of supramolecular fiber organization"/>
    <property type="evidence" value="ECO:0007669"/>
    <property type="project" value="UniProtKB-ARBA"/>
</dbReference>
<feature type="compositionally biased region" description="Low complexity" evidence="10">
    <location>
        <begin position="954"/>
        <end position="970"/>
    </location>
</feature>
<organism evidence="12 13">
    <name type="scientific">Testicularia cyperi</name>
    <dbReference type="NCBI Taxonomy" id="1882483"/>
    <lineage>
        <taxon>Eukaryota</taxon>
        <taxon>Fungi</taxon>
        <taxon>Dikarya</taxon>
        <taxon>Basidiomycota</taxon>
        <taxon>Ustilaginomycotina</taxon>
        <taxon>Ustilaginomycetes</taxon>
        <taxon>Ustilaginales</taxon>
        <taxon>Anthracoideaceae</taxon>
        <taxon>Testicularia</taxon>
    </lineage>
</organism>
<dbReference type="GO" id="GO:0031110">
    <property type="term" value="P:regulation of microtubule polymerization or depolymerization"/>
    <property type="evidence" value="ECO:0007669"/>
    <property type="project" value="UniProtKB-ARBA"/>
</dbReference>
<comment type="subcellular location">
    <subcellularLocation>
        <location evidence="1">Cytoplasm</location>
        <location evidence="1">Cytoskeleton</location>
        <location evidence="1">Spindle</location>
    </subcellularLocation>
</comment>
<dbReference type="InterPro" id="IPR021133">
    <property type="entry name" value="HEAT_type_2"/>
</dbReference>
<dbReference type="SMART" id="SM01349">
    <property type="entry name" value="TOG"/>
    <property type="match status" value="2"/>
</dbReference>
<evidence type="ECO:0000259" key="11">
    <source>
        <dbReference type="SMART" id="SM01349"/>
    </source>
</evidence>
<evidence type="ECO:0000256" key="10">
    <source>
        <dbReference type="SAM" id="MobiDB-lite"/>
    </source>
</evidence>
<dbReference type="GO" id="GO:1990023">
    <property type="term" value="C:mitotic spindle midzone"/>
    <property type="evidence" value="ECO:0007669"/>
    <property type="project" value="TreeGrafter"/>
</dbReference>
<name>A0A317XJ49_9BASI</name>
<feature type="region of interest" description="Disordered" evidence="10">
    <location>
        <begin position="1155"/>
        <end position="1201"/>
    </location>
</feature>
<dbReference type="InParanoid" id="A0A317XJ49"/>
<dbReference type="STRING" id="1882483.A0A317XJ49"/>
<dbReference type="GO" id="GO:0005876">
    <property type="term" value="C:spindle microtubule"/>
    <property type="evidence" value="ECO:0007669"/>
    <property type="project" value="TreeGrafter"/>
</dbReference>
<reference evidence="12 13" key="1">
    <citation type="journal article" date="2018" name="Mol. Biol. Evol.">
        <title>Broad Genomic Sampling Reveals a Smut Pathogenic Ancestry of the Fungal Clade Ustilaginomycotina.</title>
        <authorList>
            <person name="Kijpornyongpan T."/>
            <person name="Mondo S.J."/>
            <person name="Barry K."/>
            <person name="Sandor L."/>
            <person name="Lee J."/>
            <person name="Lipzen A."/>
            <person name="Pangilinan J."/>
            <person name="LaButti K."/>
            <person name="Hainaut M."/>
            <person name="Henrissat B."/>
            <person name="Grigoriev I.V."/>
            <person name="Spatafora J.W."/>
            <person name="Aime M.C."/>
        </authorList>
    </citation>
    <scope>NUCLEOTIDE SEQUENCE [LARGE SCALE GENOMIC DNA]</scope>
    <source>
        <strain evidence="12 13">MCA 3645</strain>
    </source>
</reference>
<dbReference type="OrthoDB" id="46159at2759"/>
<accession>A0A317XJ49</accession>
<feature type="compositionally biased region" description="Low complexity" evidence="10">
    <location>
        <begin position="987"/>
        <end position="1051"/>
    </location>
</feature>
<feature type="region of interest" description="Disordered" evidence="10">
    <location>
        <begin position="665"/>
        <end position="720"/>
    </location>
</feature>
<evidence type="ECO:0000256" key="6">
    <source>
        <dbReference type="ARBA" id="ARBA00022737"/>
    </source>
</evidence>
<feature type="compositionally biased region" description="Polar residues" evidence="10">
    <location>
        <begin position="1074"/>
        <end position="1100"/>
    </location>
</feature>
<feature type="compositionally biased region" description="Low complexity" evidence="10">
    <location>
        <begin position="1289"/>
        <end position="1300"/>
    </location>
</feature>
<feature type="region of interest" description="Disordered" evidence="10">
    <location>
        <begin position="740"/>
        <end position="810"/>
    </location>
</feature>
<keyword evidence="13" id="KW-1185">Reference proteome</keyword>
<evidence type="ECO:0000256" key="2">
    <source>
        <dbReference type="ARBA" id="ARBA00009549"/>
    </source>
</evidence>
<evidence type="ECO:0000256" key="8">
    <source>
        <dbReference type="ARBA" id="ARBA00023212"/>
    </source>
</evidence>
<feature type="compositionally biased region" description="Basic and acidic residues" evidence="10">
    <location>
        <begin position="667"/>
        <end position="676"/>
    </location>
</feature>
<keyword evidence="5" id="KW-0493">Microtubule</keyword>
<feature type="compositionally biased region" description="Low complexity" evidence="10">
    <location>
        <begin position="789"/>
        <end position="810"/>
    </location>
</feature>
<feature type="region of interest" description="Disordered" evidence="10">
    <location>
        <begin position="268"/>
        <end position="296"/>
    </location>
</feature>
<dbReference type="PANTHER" id="PTHR21567:SF9">
    <property type="entry name" value="CLIP-ASSOCIATING PROTEIN"/>
    <property type="match status" value="1"/>
</dbReference>
<dbReference type="EMBL" id="KZ819200">
    <property type="protein sequence ID" value="PWY98091.1"/>
    <property type="molecule type" value="Genomic_DNA"/>
</dbReference>
<evidence type="ECO:0000256" key="7">
    <source>
        <dbReference type="ARBA" id="ARBA00022776"/>
    </source>
</evidence>
<feature type="compositionally biased region" description="Basic and acidic residues" evidence="10">
    <location>
        <begin position="1189"/>
        <end position="1201"/>
    </location>
</feature>
<keyword evidence="3" id="KW-0963">Cytoplasm</keyword>
<evidence type="ECO:0000256" key="3">
    <source>
        <dbReference type="ARBA" id="ARBA00022490"/>
    </source>
</evidence>
<feature type="domain" description="TOG" evidence="11">
    <location>
        <begin position="1"/>
        <end position="257"/>
    </location>
</feature>
<comment type="similarity">
    <text evidence="2">Belongs to the CLASP family.</text>
</comment>
<protein>
    <recommendedName>
        <fullName evidence="11">TOG domain-containing protein</fullName>
    </recommendedName>
</protein>
<keyword evidence="8" id="KW-0206">Cytoskeleton</keyword>
<evidence type="ECO:0000313" key="12">
    <source>
        <dbReference type="EMBL" id="PWY98091.1"/>
    </source>
</evidence>
<dbReference type="GO" id="GO:0005815">
    <property type="term" value="C:microtubule organizing center"/>
    <property type="evidence" value="ECO:0007669"/>
    <property type="project" value="TreeGrafter"/>
</dbReference>
<proteinExistence type="inferred from homology"/>
<dbReference type="GO" id="GO:0090307">
    <property type="term" value="P:mitotic spindle assembly"/>
    <property type="evidence" value="ECO:0007669"/>
    <property type="project" value="TreeGrafter"/>
</dbReference>
<feature type="compositionally biased region" description="Low complexity" evidence="10">
    <location>
        <begin position="697"/>
        <end position="713"/>
    </location>
</feature>
<dbReference type="Proteomes" id="UP000246740">
    <property type="component" value="Unassembled WGS sequence"/>
</dbReference>
<evidence type="ECO:0000256" key="1">
    <source>
        <dbReference type="ARBA" id="ARBA00004186"/>
    </source>
</evidence>
<dbReference type="PROSITE" id="PS50077">
    <property type="entry name" value="HEAT_REPEAT"/>
    <property type="match status" value="1"/>
</dbReference>
<dbReference type="GO" id="GO:0008017">
    <property type="term" value="F:microtubule binding"/>
    <property type="evidence" value="ECO:0007669"/>
    <property type="project" value="TreeGrafter"/>
</dbReference>
<feature type="region of interest" description="Disordered" evidence="10">
    <location>
        <begin position="1285"/>
        <end position="1315"/>
    </location>
</feature>
<keyword evidence="6" id="KW-0677">Repeat</keyword>
<dbReference type="InterPro" id="IPR034085">
    <property type="entry name" value="TOG"/>
</dbReference>
<dbReference type="Pfam" id="PF12348">
    <property type="entry name" value="CLASP_N"/>
    <property type="match status" value="1"/>
</dbReference>
<feature type="region of interest" description="Disordered" evidence="10">
    <location>
        <begin position="847"/>
        <end position="1103"/>
    </location>
</feature>
<gene>
    <name evidence="12" type="ORF">BCV70DRAFT_202266</name>
</gene>
<evidence type="ECO:0000256" key="5">
    <source>
        <dbReference type="ARBA" id="ARBA00022701"/>
    </source>
</evidence>
<keyword evidence="7" id="KW-0131">Cell cycle</keyword>
<evidence type="ECO:0000256" key="4">
    <source>
        <dbReference type="ARBA" id="ARBA00022618"/>
    </source>
</evidence>
<keyword evidence="7" id="KW-0498">Mitosis</keyword>
<feature type="compositionally biased region" description="Polar residues" evidence="10">
    <location>
        <begin position="273"/>
        <end position="296"/>
    </location>
</feature>
<feature type="repeat" description="HEAT" evidence="9">
    <location>
        <begin position="192"/>
        <end position="230"/>
    </location>
</feature>
<evidence type="ECO:0000256" key="9">
    <source>
        <dbReference type="PROSITE-ProRule" id="PRU00103"/>
    </source>
</evidence>
<sequence>MADPDAIYELASRLESNIDIDKRIVALHTLQSQLESAGYIVEADAVTSAIRTTLKHSNQALSSAALAFVPTYASLIYSGDGSESHAILNHNVRILVNSIAALVIDKLGDGKERIRESARTALVELGNAAYAISSGHLTTSGKGKETETPLGIFERAIRENGLGAKFARIREQTVLLLPILRQNCERYPVRPLLPITVDLLSDADATVREGARSTLVSLFANATPAAKADLKKELEKRGTRKQTADAILRDVLANPSASVAATTFAEPAPASKATLSTSSHGNGQSQRGAASYQTSSASANYGNAGGENLTPAYAKASSSTATASSTASAAASAAADDIRPVYIASRSDLERTFATMLPSYEGRESEHNWLNREQSMIKIRGLIVSGAHRQYGEANFVAQLRTVQEGILKCVASLRTTLSMHAIHLVSELAMELGDDLGPCVEGFLIALTGMAGFTKKIVANATQEAAAAIMVNVSFRPLYLQLVWQGYQDKNVATRTFAAEHLATILTHHAAHRKHAIEGHGGLDLLDKCLRKGASDSNPAARSKSREAFWIFHQYWTDHANAILNSLDPPTKKQVMALAPAHVDVEAVVEHKPKTTVPVRARPGGASSAILQAKKAAALKAAQERERRKAEEAAEAHEAKLVAARAAAAATSAAAVAAAAEVEAAEAERQEERDTQTTPVAPSKRTGGFMPTRNRSQQYQAQTSTSQHSQQEQHQRGLASSEALSILVSPNTRQRIETAVTIPLPTSPPPALDTPRTRTSSMLSQPSSGSSNPRSPGLSPVALRRGRAISSSSQSSHGSSSASTSTPSAARFAAIPAAADQRRAQFDAPSHQRDLDLADLSINTIANDDDAGDMTEQPRTSSNNRPEDDTVQLGAPEDASMDLMGMDFSSPFKLPPKVANVDGPSRSGPTHGQDLHTDATPNGAKARPVSHQQSPLASRTGISSTPINNRALSGSAFTSSSTPGSATPGKTVRRSGLPRPVSMIHSPSGMSGASPAGSPLGHFTRSTSHRTLSTSSGSSGNSNATAGAAAAQQAKTTSSATSSSSTTSPTSDRRGSVEASAAHEQQPPPRSGATGSSSRDWMSNRASRLEQSQGTSSPAKSKPETWAWIAALSSGSADLRVFRKLAKLSSDFKVSDGEFLSNTQSEAFSIFHEDGDGDGDNVGGGDAEEPMLRAGPASQVGRGVHPNAVDDGHDGNHDTRNADAEMFATGTLAWQHAGLFDALFSALKRYLVPGHGSTVSPELQMSAQVLLHRLLENQYPLFPASGRERETLDLVLTSIGASVGGSSSGSNSAGNNGVANGHGNGSASGASGSERSSTLVSRKASLQAWESILTCWAGKVDPVLGFDMLLSCVDSITGSVSGNGVGNGNGNGNGALSTPAGANAVAPAAVMAVVLRSGFTPLLVRLPGELMLEDFLPRISSQLSTALRSTSPDERLNATTLVKKLNDKLKHDHIPDPHQRIFATLSLAPDLDRGLMDLLMHYFSKK</sequence>
<feature type="compositionally biased region" description="Polar residues" evidence="10">
    <location>
        <begin position="931"/>
        <end position="953"/>
    </location>
</feature>
<dbReference type="InterPro" id="IPR011989">
    <property type="entry name" value="ARM-like"/>
</dbReference>
<dbReference type="InterPro" id="IPR024395">
    <property type="entry name" value="CLASP_N_dom"/>
</dbReference>
<evidence type="ECO:0000313" key="13">
    <source>
        <dbReference type="Proteomes" id="UP000246740"/>
    </source>
</evidence>
<feature type="compositionally biased region" description="Low complexity" evidence="10">
    <location>
        <begin position="761"/>
        <end position="781"/>
    </location>
</feature>